<dbReference type="PANTHER" id="PTHR19288">
    <property type="entry name" value="4-NITROPHENYLPHOSPHATASE-RELATED"/>
    <property type="match status" value="1"/>
</dbReference>
<dbReference type="PANTHER" id="PTHR19288:SF93">
    <property type="entry name" value="FI11325P-RELATED"/>
    <property type="match status" value="1"/>
</dbReference>
<dbReference type="GO" id="GO:0005737">
    <property type="term" value="C:cytoplasm"/>
    <property type="evidence" value="ECO:0007669"/>
    <property type="project" value="TreeGrafter"/>
</dbReference>
<gene>
    <name evidence="1" type="ORF">PPERSA_13002</name>
</gene>
<name>A0A0V0R1W8_PSEPJ</name>
<dbReference type="GO" id="GO:0016791">
    <property type="term" value="F:phosphatase activity"/>
    <property type="evidence" value="ECO:0007669"/>
    <property type="project" value="TreeGrafter"/>
</dbReference>
<dbReference type="SUPFAM" id="SSF56784">
    <property type="entry name" value="HAD-like"/>
    <property type="match status" value="1"/>
</dbReference>
<dbReference type="EMBL" id="LDAU01000063">
    <property type="protein sequence ID" value="KRX08521.1"/>
    <property type="molecule type" value="Genomic_DNA"/>
</dbReference>
<dbReference type="Pfam" id="PF13242">
    <property type="entry name" value="Hydrolase_like"/>
    <property type="match status" value="1"/>
</dbReference>
<keyword evidence="2" id="KW-1185">Reference proteome</keyword>
<protein>
    <submittedName>
        <fullName evidence="1">HAD-like domain</fullName>
    </submittedName>
</protein>
<dbReference type="OrthoDB" id="10251048at2759"/>
<organism evidence="1 2">
    <name type="scientific">Pseudocohnilembus persalinus</name>
    <name type="common">Ciliate</name>
    <dbReference type="NCBI Taxonomy" id="266149"/>
    <lineage>
        <taxon>Eukaryota</taxon>
        <taxon>Sar</taxon>
        <taxon>Alveolata</taxon>
        <taxon>Ciliophora</taxon>
        <taxon>Intramacronucleata</taxon>
        <taxon>Oligohymenophorea</taxon>
        <taxon>Scuticociliatia</taxon>
        <taxon>Philasterida</taxon>
        <taxon>Pseudocohnilembidae</taxon>
        <taxon>Pseudocohnilembus</taxon>
    </lineage>
</organism>
<dbReference type="InParanoid" id="A0A0V0R1W8"/>
<proteinExistence type="predicted"/>
<dbReference type="InterPro" id="IPR036412">
    <property type="entry name" value="HAD-like_sf"/>
</dbReference>
<dbReference type="OMA" id="PPRKVCE"/>
<sequence length="371" mass="43169">MNTIKKITKKLPLIVTDIDGVLVFDGKPVLKQRQTLKILRQPLNKLNKDQFYNDERQLPLIFLTNNCNRNMLEQEKADQLNEQFHLDPLSIYGLKEQNIILNYTAIRPYAEQHQNDLIMITGVEDMDKLVDIWGIKKYITLLEYAALFPDLNPISKRTEEDRLKTKDIIQKRLPFLKDSDFDYPFKIDAVFVLGDCISWNEHIQILCDLMSSEDGNIPRHRPTKAPKTNIPIYWANNSAMYRSNQQIPRLGCGMLKIGLDQAYQTMFGENTDDRIQLFGKPQKSSFEFASKLGQEQTDYEISNTYMIGDSIYTDINGANQFGWETILIRTGLHKRLTDNIKEGNPAKYVVRDFEEAIKLIFKIEGLNYQYH</sequence>
<evidence type="ECO:0000313" key="1">
    <source>
        <dbReference type="EMBL" id="KRX08521.1"/>
    </source>
</evidence>
<dbReference type="NCBIfam" id="TIGR01460">
    <property type="entry name" value="HAD-SF-IIA"/>
    <property type="match status" value="1"/>
</dbReference>
<dbReference type="InterPro" id="IPR006353">
    <property type="entry name" value="HAD-SF_hydro_IIA_CECR5"/>
</dbReference>
<dbReference type="Proteomes" id="UP000054937">
    <property type="component" value="Unassembled WGS sequence"/>
</dbReference>
<reference evidence="1 2" key="1">
    <citation type="journal article" date="2015" name="Sci. Rep.">
        <title>Genome of the facultative scuticociliatosis pathogen Pseudocohnilembus persalinus provides insight into its virulence through horizontal gene transfer.</title>
        <authorList>
            <person name="Xiong J."/>
            <person name="Wang G."/>
            <person name="Cheng J."/>
            <person name="Tian M."/>
            <person name="Pan X."/>
            <person name="Warren A."/>
            <person name="Jiang C."/>
            <person name="Yuan D."/>
            <person name="Miao W."/>
        </authorList>
    </citation>
    <scope>NUCLEOTIDE SEQUENCE [LARGE SCALE GENOMIC DNA]</scope>
    <source>
        <strain evidence="1">36N120E</strain>
    </source>
</reference>
<dbReference type="Gene3D" id="3.40.50.1000">
    <property type="entry name" value="HAD superfamily/HAD-like"/>
    <property type="match status" value="2"/>
</dbReference>
<evidence type="ECO:0000313" key="2">
    <source>
        <dbReference type="Proteomes" id="UP000054937"/>
    </source>
</evidence>
<dbReference type="InterPro" id="IPR006357">
    <property type="entry name" value="HAD-SF_hydro_IIA"/>
</dbReference>
<dbReference type="AlphaFoldDB" id="A0A0V0R1W8"/>
<dbReference type="Pfam" id="PF13344">
    <property type="entry name" value="Hydrolase_6"/>
    <property type="match status" value="1"/>
</dbReference>
<dbReference type="InterPro" id="IPR023214">
    <property type="entry name" value="HAD_sf"/>
</dbReference>
<dbReference type="NCBIfam" id="TIGR01456">
    <property type="entry name" value="CECR5"/>
    <property type="match status" value="1"/>
</dbReference>
<accession>A0A0V0R1W8</accession>
<comment type="caution">
    <text evidence="1">The sequence shown here is derived from an EMBL/GenBank/DDBJ whole genome shotgun (WGS) entry which is preliminary data.</text>
</comment>